<sequence>MVIRVRIGGLEVARSPEVLETLLGSCVAIMLYDKGKKIGGMAHSVLPEAKNEKVTDPGKYVNTAIPALITKLAVNGARTNKLIAKLAGGANMFKTSKNSINVGEKNVETAKRLLKQYNIPLVGEDTGGNRSRIVRFYLKTGDVEVRKGGETIII</sequence>
<dbReference type="Proteomes" id="UP000053695">
    <property type="component" value="Unassembled WGS sequence"/>
</dbReference>
<proteinExistence type="inferred from homology"/>
<evidence type="ECO:0000256" key="1">
    <source>
        <dbReference type="ARBA" id="ARBA00022500"/>
    </source>
</evidence>
<keyword evidence="2 3" id="KW-0378">Hydrolase</keyword>
<dbReference type="PATRIC" id="fig|1069083.5.peg.1373"/>
<organism evidence="4 5">
    <name type="scientific">Methanocaldococcus villosus KIN24-T80</name>
    <dbReference type="NCBI Taxonomy" id="1069083"/>
    <lineage>
        <taxon>Archaea</taxon>
        <taxon>Methanobacteriati</taxon>
        <taxon>Methanobacteriota</taxon>
        <taxon>Methanomada group</taxon>
        <taxon>Methanococci</taxon>
        <taxon>Methanococcales</taxon>
        <taxon>Methanocaldococcaceae</taxon>
        <taxon>Methanocaldococcus</taxon>
    </lineage>
</organism>
<dbReference type="EMBL" id="APMM01000074">
    <property type="protein sequence ID" value="ENN95571.1"/>
    <property type="molecule type" value="Genomic_DNA"/>
</dbReference>
<dbReference type="CDD" id="cd16352">
    <property type="entry name" value="CheD"/>
    <property type="match status" value="1"/>
</dbReference>
<dbReference type="PANTHER" id="PTHR35147:SF1">
    <property type="entry name" value="CHEMORECEPTOR GLUTAMINE DEAMIDASE CHED-RELATED"/>
    <property type="match status" value="1"/>
</dbReference>
<dbReference type="InterPro" id="IPR038592">
    <property type="entry name" value="CheD-like_sf"/>
</dbReference>
<evidence type="ECO:0000256" key="2">
    <source>
        <dbReference type="ARBA" id="ARBA00022801"/>
    </source>
</evidence>
<dbReference type="STRING" id="1069083.GCA_000371805_01217"/>
<name>N6VR28_9EURY</name>
<reference evidence="4 5" key="1">
    <citation type="journal article" date="2013" name="Genome Announc.">
        <title>Draft Genome Sequence of a Highly Flagellated, Fast-Swimming Archaeon, Methanocaldococcus villosus Strain KIN24-T80 (DSM 22612).</title>
        <authorList>
            <person name="Thennarasu S."/>
            <person name="Polireddy D."/>
            <person name="Antony A."/>
            <person name="Yada M.R."/>
            <person name="Algarawi S."/>
            <person name="Sivakumar N."/>
        </authorList>
    </citation>
    <scope>NUCLEOTIDE SEQUENCE [LARGE SCALE GENOMIC DNA]</scope>
    <source>
        <strain evidence="4 5">KIN24-T80</strain>
    </source>
</reference>
<dbReference type="InterPro" id="IPR005659">
    <property type="entry name" value="Chemorcpt_Glu_NH3ase_CheD"/>
</dbReference>
<gene>
    <name evidence="3" type="primary">cheD</name>
    <name evidence="4" type="ORF">J422_07097</name>
</gene>
<evidence type="ECO:0000313" key="4">
    <source>
        <dbReference type="EMBL" id="ENN95571.1"/>
    </source>
</evidence>
<protein>
    <recommendedName>
        <fullName evidence="3">Probable chemoreceptor glutamine deamidase CheD</fullName>
        <ecNumber evidence="3">3.5.1.44</ecNumber>
    </recommendedName>
</protein>
<dbReference type="HAMAP" id="MF_01440">
    <property type="entry name" value="CheD"/>
    <property type="match status" value="1"/>
</dbReference>
<dbReference type="EC" id="3.5.1.44" evidence="3"/>
<comment type="catalytic activity">
    <reaction evidence="3">
        <text>L-glutaminyl-[protein] + H2O = L-glutamyl-[protein] + NH4(+)</text>
        <dbReference type="Rhea" id="RHEA:16441"/>
        <dbReference type="Rhea" id="RHEA-COMP:10207"/>
        <dbReference type="Rhea" id="RHEA-COMP:10208"/>
        <dbReference type="ChEBI" id="CHEBI:15377"/>
        <dbReference type="ChEBI" id="CHEBI:28938"/>
        <dbReference type="ChEBI" id="CHEBI:29973"/>
        <dbReference type="ChEBI" id="CHEBI:30011"/>
        <dbReference type="EC" id="3.5.1.44"/>
    </reaction>
</comment>
<keyword evidence="1 3" id="KW-0145">Chemotaxis</keyword>
<keyword evidence="5" id="KW-1185">Reference proteome</keyword>
<comment type="function">
    <text evidence="3">Probably deamidates glutamine residues to glutamate on methyl-accepting chemotaxis receptors (MCPs), playing an important role in chemotaxis.</text>
</comment>
<dbReference type="Gene3D" id="3.30.1330.200">
    <property type="match status" value="1"/>
</dbReference>
<dbReference type="RefSeq" id="WP_004594962.1">
    <property type="nucleotide sequence ID" value="NZ_APMM01000074.1"/>
</dbReference>
<dbReference type="OrthoDB" id="10499at2157"/>
<comment type="caution">
    <text evidence="4">The sequence shown here is derived from an EMBL/GenBank/DDBJ whole genome shotgun (WGS) entry which is preliminary data.</text>
</comment>
<evidence type="ECO:0000313" key="5">
    <source>
        <dbReference type="Proteomes" id="UP000053695"/>
    </source>
</evidence>
<comment type="similarity">
    <text evidence="3">Belongs to the CheD family.</text>
</comment>
<dbReference type="InterPro" id="IPR011324">
    <property type="entry name" value="Cytotoxic_necrot_fac-like_cat"/>
</dbReference>
<dbReference type="GO" id="GO:0006935">
    <property type="term" value="P:chemotaxis"/>
    <property type="evidence" value="ECO:0007669"/>
    <property type="project" value="UniProtKB-UniRule"/>
</dbReference>
<dbReference type="GO" id="GO:0050568">
    <property type="term" value="F:protein-glutamine glutaminase activity"/>
    <property type="evidence" value="ECO:0007669"/>
    <property type="project" value="UniProtKB-UniRule"/>
</dbReference>
<dbReference type="AlphaFoldDB" id="N6VR28"/>
<keyword evidence="4" id="KW-0675">Receptor</keyword>
<evidence type="ECO:0000256" key="3">
    <source>
        <dbReference type="HAMAP-Rule" id="MF_01440"/>
    </source>
</evidence>
<dbReference type="PANTHER" id="PTHR35147">
    <property type="entry name" value="CHEMORECEPTOR GLUTAMINE DEAMIDASE CHED-RELATED"/>
    <property type="match status" value="1"/>
</dbReference>
<dbReference type="SUPFAM" id="SSF64438">
    <property type="entry name" value="CNF1/YfiH-like putative cysteine hydrolases"/>
    <property type="match status" value="1"/>
</dbReference>
<dbReference type="Pfam" id="PF03975">
    <property type="entry name" value="CheD"/>
    <property type="match status" value="1"/>
</dbReference>
<accession>N6VR28</accession>